<dbReference type="EMBL" id="JAAGNN010000025">
    <property type="protein sequence ID" value="KAF4072728.1"/>
    <property type="molecule type" value="Genomic_DNA"/>
</dbReference>
<feature type="compositionally biased region" description="Basic and acidic residues" evidence="1">
    <location>
        <begin position="26"/>
        <end position="40"/>
    </location>
</feature>
<protein>
    <submittedName>
        <fullName evidence="2">Uncharacterized protein</fullName>
    </submittedName>
</protein>
<reference evidence="2 3" key="1">
    <citation type="submission" date="2020-02" db="EMBL/GenBank/DDBJ databases">
        <title>A chromosome-scale genome assembly of the black bullhead catfish (Ameiurus melas).</title>
        <authorList>
            <person name="Wen M."/>
            <person name="Zham M."/>
            <person name="Cabau C."/>
            <person name="Klopp C."/>
            <person name="Donnadieu C."/>
            <person name="Roques C."/>
            <person name="Bouchez O."/>
            <person name="Lampietro C."/>
            <person name="Jouanno E."/>
            <person name="Herpin A."/>
            <person name="Louis A."/>
            <person name="Berthelot C."/>
            <person name="Parey E."/>
            <person name="Roest-Crollius H."/>
            <person name="Braasch I."/>
            <person name="Postlethwait J."/>
            <person name="Robinson-Rechavi M."/>
            <person name="Echchiki A."/>
            <person name="Begum T."/>
            <person name="Montfort J."/>
            <person name="Schartl M."/>
            <person name="Bobe J."/>
            <person name="Guiguen Y."/>
        </authorList>
    </citation>
    <scope>NUCLEOTIDE SEQUENCE [LARGE SCALE GENOMIC DNA]</scope>
    <source>
        <strain evidence="2">M_S1</strain>
        <tissue evidence="2">Blood</tissue>
    </source>
</reference>
<proteinExistence type="predicted"/>
<name>A0A7J5ZU06_AMEME</name>
<feature type="compositionally biased region" description="Basic residues" evidence="1">
    <location>
        <begin position="1"/>
        <end position="15"/>
    </location>
</feature>
<organism evidence="2 3">
    <name type="scientific">Ameiurus melas</name>
    <name type="common">Black bullhead</name>
    <name type="synonym">Silurus melas</name>
    <dbReference type="NCBI Taxonomy" id="219545"/>
    <lineage>
        <taxon>Eukaryota</taxon>
        <taxon>Metazoa</taxon>
        <taxon>Chordata</taxon>
        <taxon>Craniata</taxon>
        <taxon>Vertebrata</taxon>
        <taxon>Euteleostomi</taxon>
        <taxon>Actinopterygii</taxon>
        <taxon>Neopterygii</taxon>
        <taxon>Teleostei</taxon>
        <taxon>Ostariophysi</taxon>
        <taxon>Siluriformes</taxon>
        <taxon>Ictaluridae</taxon>
        <taxon>Ameiurus</taxon>
    </lineage>
</organism>
<dbReference type="AlphaFoldDB" id="A0A7J5ZU06"/>
<comment type="caution">
    <text evidence="2">The sequence shown here is derived from an EMBL/GenBank/DDBJ whole genome shotgun (WGS) entry which is preliminary data.</text>
</comment>
<accession>A0A7J5ZU06</accession>
<evidence type="ECO:0000313" key="3">
    <source>
        <dbReference type="Proteomes" id="UP000593565"/>
    </source>
</evidence>
<gene>
    <name evidence="2" type="ORF">AMELA_G00266300</name>
</gene>
<evidence type="ECO:0000256" key="1">
    <source>
        <dbReference type="SAM" id="MobiDB-lite"/>
    </source>
</evidence>
<sequence length="96" mass="11255">THTRAHTHTHTHTRRERTAASQENSQKNRKEFKHREEQRRRCFTRTAMGRKTPLSPSYCVSDRFHSTVLPCLLCFLGILNQNMESGVECSSDIWQP</sequence>
<keyword evidence="3" id="KW-1185">Reference proteome</keyword>
<feature type="non-terminal residue" evidence="2">
    <location>
        <position position="1"/>
    </location>
</feature>
<dbReference type="Proteomes" id="UP000593565">
    <property type="component" value="Unassembled WGS sequence"/>
</dbReference>
<feature type="region of interest" description="Disordered" evidence="1">
    <location>
        <begin position="1"/>
        <end position="40"/>
    </location>
</feature>
<evidence type="ECO:0000313" key="2">
    <source>
        <dbReference type="EMBL" id="KAF4072728.1"/>
    </source>
</evidence>